<feature type="non-terminal residue" evidence="2">
    <location>
        <position position="1"/>
    </location>
</feature>
<comment type="caution">
    <text evidence="2">The sequence shown here is derived from an EMBL/GenBank/DDBJ whole genome shotgun (WGS) entry which is preliminary data.</text>
</comment>
<accession>A0AA36DG59</accession>
<evidence type="ECO:0000313" key="3">
    <source>
        <dbReference type="Proteomes" id="UP001177023"/>
    </source>
</evidence>
<keyword evidence="3" id="KW-1185">Reference proteome</keyword>
<dbReference type="EMBL" id="CATQJA010002709">
    <property type="protein sequence ID" value="CAJ0587003.1"/>
    <property type="molecule type" value="Genomic_DNA"/>
</dbReference>
<evidence type="ECO:0000313" key="2">
    <source>
        <dbReference type="EMBL" id="CAJ0587003.1"/>
    </source>
</evidence>
<gene>
    <name evidence="2" type="ORF">MSPICULIGERA_LOCUS24983</name>
</gene>
<evidence type="ECO:0000256" key="1">
    <source>
        <dbReference type="SAM" id="MobiDB-lite"/>
    </source>
</evidence>
<feature type="region of interest" description="Disordered" evidence="1">
    <location>
        <begin position="1"/>
        <end position="39"/>
    </location>
</feature>
<protein>
    <submittedName>
        <fullName evidence="2">Uncharacterized protein</fullName>
    </submittedName>
</protein>
<dbReference type="AlphaFoldDB" id="A0AA36DG59"/>
<reference evidence="2" key="1">
    <citation type="submission" date="2023-06" db="EMBL/GenBank/DDBJ databases">
        <authorList>
            <person name="Delattre M."/>
        </authorList>
    </citation>
    <scope>NUCLEOTIDE SEQUENCE</scope>
    <source>
        <strain evidence="2">AF72</strain>
    </source>
</reference>
<sequence length="533" mass="58422">MQDDGLHFGPRLYDEDEVSSADERFDSNESADFGLEGGDMAPHERFIKEQAQKDKNKLNEARLNAIGDDLASTIGELREAADVAQLMRRALRDSRNKTMERLVEFEGTYKGVSNMAQQYSDMFDYGIADCTKKVTAVNKQVNDLDWHLNSADSLVEALESVRGVTLLMDARMEPMEQLARRRAENAQWQHLLEVDIDKILAAQRQFRAFIDRPPTQFGSTTWNASVASEMARQMSNVRLIFARLHHIIDESEEARECNEFSHQARLLASAIADIELPILIAEPGGTGMHEMASWAELSTYSTQHVTSSASKPLAAEPPHTDHSALPTHLSYSAESFKSALEKLPEANATSSKIQVEITESETRPMFAPTTVTEDKDFVNPEPQSPMCPTARHKSADSVVTADVQPSEAAQNTCDTDTADCRTACEITGLLSSNADESLVEPLASVLTALEESMTSLSLKTATARGTRSTSSSAVTAASASLDSLVSMLTARGLSVEDLRTALTTTTTPTRTARWADELNTECTQNDVSFVGTD</sequence>
<dbReference type="Proteomes" id="UP001177023">
    <property type="component" value="Unassembled WGS sequence"/>
</dbReference>
<proteinExistence type="predicted"/>
<organism evidence="2 3">
    <name type="scientific">Mesorhabditis spiculigera</name>
    <dbReference type="NCBI Taxonomy" id="96644"/>
    <lineage>
        <taxon>Eukaryota</taxon>
        <taxon>Metazoa</taxon>
        <taxon>Ecdysozoa</taxon>
        <taxon>Nematoda</taxon>
        <taxon>Chromadorea</taxon>
        <taxon>Rhabditida</taxon>
        <taxon>Rhabditina</taxon>
        <taxon>Rhabditomorpha</taxon>
        <taxon>Rhabditoidea</taxon>
        <taxon>Rhabditidae</taxon>
        <taxon>Mesorhabditinae</taxon>
        <taxon>Mesorhabditis</taxon>
    </lineage>
</organism>
<name>A0AA36DG59_9BILA</name>